<feature type="domain" description="DUF7694" evidence="1">
    <location>
        <begin position="41"/>
        <end position="115"/>
    </location>
</feature>
<sequence>MFHVPEEYREKVGAMASDEGYGNNGLFYVPFKGVKRRVYQIIASDGMGWEHVSVTLKDTSTSGALYQVNRCPYWGEMCFVKKIFWDKKDTVIQYHPADEKYINRHKFVLHLWRPIDVELPIPDPILVG</sequence>
<accession>A0A0F9VBQ7</accession>
<name>A0A0F9VBQ7_9ZZZZ</name>
<dbReference type="Pfam" id="PF24746">
    <property type="entry name" value="DUF7694"/>
    <property type="match status" value="1"/>
</dbReference>
<dbReference type="AlphaFoldDB" id="A0A0F9VBQ7"/>
<evidence type="ECO:0000259" key="1">
    <source>
        <dbReference type="Pfam" id="PF24746"/>
    </source>
</evidence>
<organism evidence="2">
    <name type="scientific">marine sediment metagenome</name>
    <dbReference type="NCBI Taxonomy" id="412755"/>
    <lineage>
        <taxon>unclassified sequences</taxon>
        <taxon>metagenomes</taxon>
        <taxon>ecological metagenomes</taxon>
    </lineage>
</organism>
<gene>
    <name evidence="2" type="ORF">LCGC14_0503660</name>
</gene>
<comment type="caution">
    <text evidence="2">The sequence shown here is derived from an EMBL/GenBank/DDBJ whole genome shotgun (WGS) entry which is preliminary data.</text>
</comment>
<evidence type="ECO:0000313" key="2">
    <source>
        <dbReference type="EMBL" id="KKN63248.1"/>
    </source>
</evidence>
<dbReference type="InterPro" id="IPR056111">
    <property type="entry name" value="DUF7694"/>
</dbReference>
<reference evidence="2" key="1">
    <citation type="journal article" date="2015" name="Nature">
        <title>Complex archaea that bridge the gap between prokaryotes and eukaryotes.</title>
        <authorList>
            <person name="Spang A."/>
            <person name="Saw J.H."/>
            <person name="Jorgensen S.L."/>
            <person name="Zaremba-Niedzwiedzka K."/>
            <person name="Martijn J."/>
            <person name="Lind A.E."/>
            <person name="van Eijk R."/>
            <person name="Schleper C."/>
            <person name="Guy L."/>
            <person name="Ettema T.J."/>
        </authorList>
    </citation>
    <scope>NUCLEOTIDE SEQUENCE</scope>
</reference>
<dbReference type="EMBL" id="LAZR01000596">
    <property type="protein sequence ID" value="KKN63248.1"/>
    <property type="molecule type" value="Genomic_DNA"/>
</dbReference>
<proteinExistence type="predicted"/>
<protein>
    <recommendedName>
        <fullName evidence="1">DUF7694 domain-containing protein</fullName>
    </recommendedName>
</protein>